<proteinExistence type="predicted"/>
<feature type="region of interest" description="Disordered" evidence="1">
    <location>
        <begin position="1"/>
        <end position="29"/>
    </location>
</feature>
<accession>A0A1Q9BVC7</accession>
<sequence>MPRNGQTKAPWRDRAKMEEDVPSMHNGRAFQNAVRGIKEEAE</sequence>
<keyword evidence="3" id="KW-1185">Reference proteome</keyword>
<reference evidence="2 3" key="1">
    <citation type="submission" date="2016-02" db="EMBL/GenBank/DDBJ databases">
        <title>Genome analysis of coral dinoflagellate symbionts highlights evolutionary adaptations to a symbiotic lifestyle.</title>
        <authorList>
            <person name="Aranda M."/>
            <person name="Li Y."/>
            <person name="Liew Y.J."/>
            <person name="Baumgarten S."/>
            <person name="Simakov O."/>
            <person name="Wilson M."/>
            <person name="Piel J."/>
            <person name="Ashoor H."/>
            <person name="Bougouffa S."/>
            <person name="Bajic V.B."/>
            <person name="Ryu T."/>
            <person name="Ravasi T."/>
            <person name="Bayer T."/>
            <person name="Micklem G."/>
            <person name="Kim H."/>
            <person name="Bhak J."/>
            <person name="Lajeunesse T.C."/>
            <person name="Voolstra C.R."/>
        </authorList>
    </citation>
    <scope>NUCLEOTIDE SEQUENCE [LARGE SCALE GENOMIC DNA]</scope>
    <source>
        <strain evidence="2 3">CCMP2467</strain>
    </source>
</reference>
<evidence type="ECO:0000256" key="1">
    <source>
        <dbReference type="SAM" id="MobiDB-lite"/>
    </source>
</evidence>
<dbReference type="EMBL" id="LSRX01003460">
    <property type="protein sequence ID" value="OLP74615.1"/>
    <property type="molecule type" value="Genomic_DNA"/>
</dbReference>
<evidence type="ECO:0000313" key="2">
    <source>
        <dbReference type="EMBL" id="OLP74615.1"/>
    </source>
</evidence>
<dbReference type="Proteomes" id="UP000186817">
    <property type="component" value="Unassembled WGS sequence"/>
</dbReference>
<protein>
    <submittedName>
        <fullName evidence="2">Uncharacterized protein</fullName>
    </submittedName>
</protein>
<feature type="non-terminal residue" evidence="2">
    <location>
        <position position="42"/>
    </location>
</feature>
<name>A0A1Q9BVC7_SYMMI</name>
<organism evidence="2 3">
    <name type="scientific">Symbiodinium microadriaticum</name>
    <name type="common">Dinoflagellate</name>
    <name type="synonym">Zooxanthella microadriatica</name>
    <dbReference type="NCBI Taxonomy" id="2951"/>
    <lineage>
        <taxon>Eukaryota</taxon>
        <taxon>Sar</taxon>
        <taxon>Alveolata</taxon>
        <taxon>Dinophyceae</taxon>
        <taxon>Suessiales</taxon>
        <taxon>Symbiodiniaceae</taxon>
        <taxon>Symbiodinium</taxon>
    </lineage>
</organism>
<evidence type="ECO:0000313" key="3">
    <source>
        <dbReference type="Proteomes" id="UP000186817"/>
    </source>
</evidence>
<feature type="compositionally biased region" description="Basic and acidic residues" evidence="1">
    <location>
        <begin position="10"/>
        <end position="19"/>
    </location>
</feature>
<dbReference type="AlphaFoldDB" id="A0A1Q9BVC7"/>
<gene>
    <name evidence="2" type="ORF">AK812_SmicGene45796</name>
</gene>
<comment type="caution">
    <text evidence="2">The sequence shown here is derived from an EMBL/GenBank/DDBJ whole genome shotgun (WGS) entry which is preliminary data.</text>
</comment>